<dbReference type="EMBL" id="CP066690">
    <property type="protein sequence ID" value="QQG45371.1"/>
    <property type="molecule type" value="Genomic_DNA"/>
</dbReference>
<reference evidence="2 3" key="1">
    <citation type="submission" date="2020-07" db="EMBL/GenBank/DDBJ databases">
        <title>Huge and variable diversity of episymbiotic CPR bacteria and DPANN archaea in groundwater ecosystems.</title>
        <authorList>
            <person name="He C.Y."/>
            <person name="Keren R."/>
            <person name="Whittaker M."/>
            <person name="Farag I.F."/>
            <person name="Doudna J."/>
            <person name="Cate J.H.D."/>
            <person name="Banfield J.F."/>
        </authorList>
    </citation>
    <scope>NUCLEOTIDE SEQUENCE [LARGE SCALE GENOMIC DNA]</scope>
    <source>
        <strain evidence="2">NC_groundwater_541_Ag_S-0.1um_46_50</strain>
    </source>
</reference>
<gene>
    <name evidence="2" type="ORF">HYW89_00320</name>
</gene>
<evidence type="ECO:0000256" key="1">
    <source>
        <dbReference type="SAM" id="Phobius"/>
    </source>
</evidence>
<keyword evidence="1" id="KW-1133">Transmembrane helix</keyword>
<feature type="transmembrane region" description="Helical" evidence="1">
    <location>
        <begin position="6"/>
        <end position="27"/>
    </location>
</feature>
<protein>
    <submittedName>
        <fullName evidence="2">Uncharacterized protein</fullName>
    </submittedName>
</protein>
<sequence length="180" mass="20762">MSNYLFFTFVTLGLTAMAEALLALLWLKERRAFGRRVRLAFGVEPRELNTELVCEQLKKLAYQAGLLMLYQEVHTGQIDPDLLPTGTKVELEYAVFRGPLADRLNSLRQELRSATHYAARAGKTPYHLVDSNGEVRIETLPPYDQQALTGWSAAWARAETARRRETERRERLNRRLRNSR</sequence>
<keyword evidence="1" id="KW-0472">Membrane</keyword>
<accession>A0A7T5RJL3</accession>
<proteinExistence type="predicted"/>
<evidence type="ECO:0000313" key="3">
    <source>
        <dbReference type="Proteomes" id="UP000595618"/>
    </source>
</evidence>
<organism evidence="2 3">
    <name type="scientific">Candidatus Sungiibacteriota bacterium</name>
    <dbReference type="NCBI Taxonomy" id="2750080"/>
    <lineage>
        <taxon>Bacteria</taxon>
        <taxon>Candidatus Sungiibacteriota</taxon>
    </lineage>
</organism>
<dbReference type="Proteomes" id="UP000595618">
    <property type="component" value="Chromosome"/>
</dbReference>
<keyword evidence="1" id="KW-0812">Transmembrane</keyword>
<name>A0A7T5RJL3_9BACT</name>
<evidence type="ECO:0000313" key="2">
    <source>
        <dbReference type="EMBL" id="QQG45371.1"/>
    </source>
</evidence>
<dbReference type="AlphaFoldDB" id="A0A7T5RJL3"/>